<dbReference type="SUPFAM" id="SSF50475">
    <property type="entry name" value="FMN-binding split barrel"/>
    <property type="match status" value="1"/>
</dbReference>
<dbReference type="PANTHER" id="PTHR33798">
    <property type="entry name" value="FLAVOPROTEIN OXYGENASE"/>
    <property type="match status" value="1"/>
</dbReference>
<evidence type="ECO:0000313" key="6">
    <source>
        <dbReference type="EMBL" id="SHG67025.1"/>
    </source>
</evidence>
<dbReference type="AlphaFoldDB" id="A0A1M5LPR7"/>
<gene>
    <name evidence="6" type="ORF">SAMN04488116_2023</name>
</gene>
<keyword evidence="3" id="KW-0288">FMN</keyword>
<dbReference type="RefSeq" id="WP_073179088.1">
    <property type="nucleotide sequence ID" value="NZ_FQWL01000003.1"/>
</dbReference>
<dbReference type="Proteomes" id="UP000184532">
    <property type="component" value="Unassembled WGS sequence"/>
</dbReference>
<dbReference type="InterPro" id="IPR002563">
    <property type="entry name" value="Flavin_Rdtase-like_dom"/>
</dbReference>
<evidence type="ECO:0000313" key="7">
    <source>
        <dbReference type="Proteomes" id="UP000184532"/>
    </source>
</evidence>
<dbReference type="GO" id="GO:0010181">
    <property type="term" value="F:FMN binding"/>
    <property type="evidence" value="ECO:0007669"/>
    <property type="project" value="InterPro"/>
</dbReference>
<reference evidence="7" key="1">
    <citation type="submission" date="2016-11" db="EMBL/GenBank/DDBJ databases">
        <authorList>
            <person name="Varghese N."/>
            <person name="Submissions S."/>
        </authorList>
    </citation>
    <scope>NUCLEOTIDE SEQUENCE [LARGE SCALE GENOMIC DNA]</scope>
    <source>
        <strain evidence="7">DSM 22638</strain>
    </source>
</reference>
<dbReference type="EMBL" id="FQWL01000003">
    <property type="protein sequence ID" value="SHG67025.1"/>
    <property type="molecule type" value="Genomic_DNA"/>
</dbReference>
<dbReference type="Gene3D" id="2.30.110.10">
    <property type="entry name" value="Electron Transport, Fmn-binding Protein, Chain A"/>
    <property type="match status" value="1"/>
</dbReference>
<dbReference type="STRING" id="570519.SAMN04488116_2023"/>
<keyword evidence="2" id="KW-0285">Flavoprotein</keyword>
<comment type="similarity">
    <text evidence="4">Belongs to the flavoredoxin family.</text>
</comment>
<dbReference type="GO" id="GO:0016646">
    <property type="term" value="F:oxidoreductase activity, acting on the CH-NH group of donors, NAD or NADP as acceptor"/>
    <property type="evidence" value="ECO:0007669"/>
    <property type="project" value="UniProtKB-ARBA"/>
</dbReference>
<protein>
    <submittedName>
        <fullName evidence="6">NADH-FMN oxidoreductase RutF, flavin reductase (DIM6/NTAB) family</fullName>
    </submittedName>
</protein>
<evidence type="ECO:0000256" key="3">
    <source>
        <dbReference type="ARBA" id="ARBA00022643"/>
    </source>
</evidence>
<name>A0A1M5LPR7_9FLAO</name>
<feature type="domain" description="Flavin reductase like" evidence="5">
    <location>
        <begin position="25"/>
        <end position="180"/>
    </location>
</feature>
<organism evidence="6 7">
    <name type="scientific">Flagellimonas flava</name>
    <dbReference type="NCBI Taxonomy" id="570519"/>
    <lineage>
        <taxon>Bacteria</taxon>
        <taxon>Pseudomonadati</taxon>
        <taxon>Bacteroidota</taxon>
        <taxon>Flavobacteriia</taxon>
        <taxon>Flavobacteriales</taxon>
        <taxon>Flavobacteriaceae</taxon>
        <taxon>Flagellimonas</taxon>
    </lineage>
</organism>
<accession>A0A1M5LPR7</accession>
<evidence type="ECO:0000256" key="1">
    <source>
        <dbReference type="ARBA" id="ARBA00001917"/>
    </source>
</evidence>
<dbReference type="SMART" id="SM00903">
    <property type="entry name" value="Flavin_Reduct"/>
    <property type="match status" value="1"/>
</dbReference>
<dbReference type="OrthoDB" id="9794638at2"/>
<comment type="cofactor">
    <cofactor evidence="1">
        <name>FMN</name>
        <dbReference type="ChEBI" id="CHEBI:58210"/>
    </cofactor>
</comment>
<evidence type="ECO:0000256" key="2">
    <source>
        <dbReference type="ARBA" id="ARBA00022630"/>
    </source>
</evidence>
<dbReference type="Pfam" id="PF01613">
    <property type="entry name" value="Flavin_Reduct"/>
    <property type="match status" value="1"/>
</dbReference>
<keyword evidence="7" id="KW-1185">Reference proteome</keyword>
<dbReference type="PANTHER" id="PTHR33798:SF5">
    <property type="entry name" value="FLAVIN REDUCTASE LIKE DOMAIN-CONTAINING PROTEIN"/>
    <property type="match status" value="1"/>
</dbReference>
<proteinExistence type="inferred from homology"/>
<evidence type="ECO:0000256" key="4">
    <source>
        <dbReference type="ARBA" id="ARBA00038054"/>
    </source>
</evidence>
<dbReference type="InterPro" id="IPR012349">
    <property type="entry name" value="Split_barrel_FMN-bd"/>
</dbReference>
<evidence type="ECO:0000259" key="5">
    <source>
        <dbReference type="SMART" id="SM00903"/>
    </source>
</evidence>
<sequence length="303" mass="33341">MSSIKTIDPLSIPQPELHAYLLTAVAPRPICFASTVDAEGNVNLSPFSFFNVFSSNPPVMIFSPARSGRDNSLKHTHQNIKEIPEVAVNIVDYPIVEQMSLSSTAYDKGVNEFLKSGLTEVASEKIRPPRVGEAPVSFECTVDQVIELADTPGAGNLIIAKVVLLHIREDFLDELGKLDPKKLDLVGRMGGSWYTRSSGDSLFEIPKPIRNKGIGVDNLPESVRNSTVLTGNNLGRLGNMEQLPSDELIDSIGKGDEVLMLEKKLKSNPKKLQKELHWLAQQILKENHTEKAMAVLMYAEKIA</sequence>